<proteinExistence type="predicted"/>
<dbReference type="AlphaFoldDB" id="A0A0M3I5Y8"/>
<name>A0A0M3I5Y8_ASCLU</name>
<dbReference type="Proteomes" id="UP000036681">
    <property type="component" value="Unplaced"/>
</dbReference>
<keyword evidence="1" id="KW-1185">Reference proteome</keyword>
<sequence>MCVDKRHIMGKHIFRIYWQTNCWPHTAMRVSPYRLNKNYTSNARRIVHMHIIGDNRLSHCEMLLSYSSLTIVQRIDCE</sequence>
<organism evidence="1 2">
    <name type="scientific">Ascaris lumbricoides</name>
    <name type="common">Giant roundworm</name>
    <dbReference type="NCBI Taxonomy" id="6252"/>
    <lineage>
        <taxon>Eukaryota</taxon>
        <taxon>Metazoa</taxon>
        <taxon>Ecdysozoa</taxon>
        <taxon>Nematoda</taxon>
        <taxon>Chromadorea</taxon>
        <taxon>Rhabditida</taxon>
        <taxon>Spirurina</taxon>
        <taxon>Ascaridomorpha</taxon>
        <taxon>Ascaridoidea</taxon>
        <taxon>Ascarididae</taxon>
        <taxon>Ascaris</taxon>
    </lineage>
</organism>
<accession>A0A0M3I5Y8</accession>
<dbReference type="WBParaSite" id="ALUE_0001241001-mRNA-1">
    <property type="protein sequence ID" value="ALUE_0001241001-mRNA-1"/>
    <property type="gene ID" value="ALUE_0001241001"/>
</dbReference>
<reference evidence="2" key="1">
    <citation type="submission" date="2017-02" db="UniProtKB">
        <authorList>
            <consortium name="WormBaseParasite"/>
        </authorList>
    </citation>
    <scope>IDENTIFICATION</scope>
</reference>
<evidence type="ECO:0000313" key="2">
    <source>
        <dbReference type="WBParaSite" id="ALUE_0001241001-mRNA-1"/>
    </source>
</evidence>
<evidence type="ECO:0000313" key="1">
    <source>
        <dbReference type="Proteomes" id="UP000036681"/>
    </source>
</evidence>
<protein>
    <submittedName>
        <fullName evidence="2">Ovule protein</fullName>
    </submittedName>
</protein>